<dbReference type="EMBL" id="MT141499">
    <property type="protein sequence ID" value="QJA63548.1"/>
    <property type="molecule type" value="Genomic_DNA"/>
</dbReference>
<dbReference type="AlphaFoldDB" id="A0A6M3J205"/>
<name>A0A6M3J205_9ZZZZ</name>
<protein>
    <submittedName>
        <fullName evidence="1">Uncharacterized protein</fullName>
    </submittedName>
</protein>
<evidence type="ECO:0000313" key="1">
    <source>
        <dbReference type="EMBL" id="QJA63548.1"/>
    </source>
</evidence>
<reference evidence="1" key="1">
    <citation type="submission" date="2020-03" db="EMBL/GenBank/DDBJ databases">
        <title>The deep terrestrial virosphere.</title>
        <authorList>
            <person name="Holmfeldt K."/>
            <person name="Nilsson E."/>
            <person name="Simone D."/>
            <person name="Lopez-Fernandez M."/>
            <person name="Wu X."/>
            <person name="de Brujin I."/>
            <person name="Lundin D."/>
            <person name="Andersson A."/>
            <person name="Bertilsson S."/>
            <person name="Dopson M."/>
        </authorList>
    </citation>
    <scope>NUCLEOTIDE SEQUENCE</scope>
    <source>
        <strain evidence="2">MM415A00846</strain>
        <strain evidence="1">MM415B00619</strain>
    </source>
</reference>
<gene>
    <name evidence="2" type="ORF">MM415A00846_0015</name>
    <name evidence="1" type="ORF">MM415B00619_0027</name>
</gene>
<sequence>MADKGAIRPEIFTIKGFIQQDKKDDEHTVEEKILATGANNAFWKTLKKHFENSIQQLDRINEEAIAGGMPLEEIGRNALVISQVKGVLNKIMNVVEDAKEALDGGEAK</sequence>
<evidence type="ECO:0000313" key="2">
    <source>
        <dbReference type="EMBL" id="QJA79636.1"/>
    </source>
</evidence>
<proteinExistence type="predicted"/>
<dbReference type="EMBL" id="MT142389">
    <property type="protein sequence ID" value="QJA79636.1"/>
    <property type="molecule type" value="Genomic_DNA"/>
</dbReference>
<organism evidence="1">
    <name type="scientific">viral metagenome</name>
    <dbReference type="NCBI Taxonomy" id="1070528"/>
    <lineage>
        <taxon>unclassified sequences</taxon>
        <taxon>metagenomes</taxon>
        <taxon>organismal metagenomes</taxon>
    </lineage>
</organism>
<accession>A0A6M3J205</accession>